<proteinExistence type="predicted"/>
<evidence type="ECO:0000256" key="4">
    <source>
        <dbReference type="ARBA" id="ARBA00023004"/>
    </source>
</evidence>
<sequence>MVVSREKTVAAYVTENIKTAHIFKKHGIDFCCGGAITVEKACKKNNVDQAILEKELSEVDKVVDKLQDFDSWSLDFLIVYIENLHHTYVRESLPLLSQYANKVAKVHGHHYEEVVIVNKLFHEVANELISHMQKEEQILFPFINQLVDAKKKKEVYKRPPFGTVNNPIKMMEHEHENAGGVLKEIARLTNNYTPPEGACNTFKALYAKLEEFEQDLHQHIHLENNILHPKAIKLEKELTAS</sequence>
<dbReference type="InterPro" id="IPR012312">
    <property type="entry name" value="Hemerythrin-like"/>
</dbReference>
<reference evidence="6 7" key="1">
    <citation type="submission" date="2019-09" db="EMBL/GenBank/DDBJ databases">
        <authorList>
            <person name="Cao W.R."/>
        </authorList>
    </citation>
    <scope>NUCLEOTIDE SEQUENCE [LARGE SCALE GENOMIC DNA]</scope>
    <source>
        <strain evidence="7">a4</strain>
    </source>
</reference>
<comment type="subcellular location">
    <subcellularLocation>
        <location evidence="1">Cytoplasm</location>
    </subcellularLocation>
</comment>
<evidence type="ECO:0000256" key="3">
    <source>
        <dbReference type="ARBA" id="ARBA00022723"/>
    </source>
</evidence>
<dbReference type="Pfam" id="PF04405">
    <property type="entry name" value="ScdA_N"/>
    <property type="match status" value="1"/>
</dbReference>
<dbReference type="NCBIfam" id="TIGR03652">
    <property type="entry name" value="FeS_repair_RIC"/>
    <property type="match status" value="1"/>
</dbReference>
<dbReference type="InterPro" id="IPR019903">
    <property type="entry name" value="RIC_family"/>
</dbReference>
<dbReference type="PANTHER" id="PTHR36438:SF1">
    <property type="entry name" value="IRON-SULFUR CLUSTER REPAIR PROTEIN YTFE"/>
    <property type="match status" value="1"/>
</dbReference>
<evidence type="ECO:0000313" key="7">
    <source>
        <dbReference type="Proteomes" id="UP000467305"/>
    </source>
</evidence>
<name>A0A7J5APL3_9FLAO</name>
<dbReference type="GO" id="GO:0046872">
    <property type="term" value="F:metal ion binding"/>
    <property type="evidence" value="ECO:0007669"/>
    <property type="project" value="UniProtKB-KW"/>
</dbReference>
<evidence type="ECO:0000256" key="2">
    <source>
        <dbReference type="ARBA" id="ARBA00022490"/>
    </source>
</evidence>
<dbReference type="OrthoDB" id="9797132at2"/>
<dbReference type="GO" id="GO:0005737">
    <property type="term" value="C:cytoplasm"/>
    <property type="evidence" value="ECO:0007669"/>
    <property type="project" value="UniProtKB-SubCell"/>
</dbReference>
<keyword evidence="4" id="KW-0408">Iron</keyword>
<evidence type="ECO:0000259" key="5">
    <source>
        <dbReference type="Pfam" id="PF01814"/>
    </source>
</evidence>
<keyword evidence="3" id="KW-0479">Metal-binding</keyword>
<gene>
    <name evidence="6" type="primary">ric</name>
    <name evidence="6" type="ORF">F7018_04280</name>
</gene>
<feature type="domain" description="Hemerythrin-like" evidence="5">
    <location>
        <begin position="83"/>
        <end position="231"/>
    </location>
</feature>
<organism evidence="6 7">
    <name type="scientific">Tenacibaculum aiptasiae</name>
    <dbReference type="NCBI Taxonomy" id="426481"/>
    <lineage>
        <taxon>Bacteria</taxon>
        <taxon>Pseudomonadati</taxon>
        <taxon>Bacteroidota</taxon>
        <taxon>Flavobacteriia</taxon>
        <taxon>Flavobacteriales</taxon>
        <taxon>Flavobacteriaceae</taxon>
        <taxon>Tenacibaculum</taxon>
    </lineage>
</organism>
<dbReference type="RefSeq" id="WP_150898763.1">
    <property type="nucleotide sequence ID" value="NZ_CANMHX010000001.1"/>
</dbReference>
<evidence type="ECO:0000256" key="1">
    <source>
        <dbReference type="ARBA" id="ARBA00004496"/>
    </source>
</evidence>
<evidence type="ECO:0000313" key="6">
    <source>
        <dbReference type="EMBL" id="KAB1159535.1"/>
    </source>
</evidence>
<dbReference type="PANTHER" id="PTHR36438">
    <property type="entry name" value="IRON-SULFUR CLUSTER REPAIR PROTEIN YTFE"/>
    <property type="match status" value="1"/>
</dbReference>
<dbReference type="Proteomes" id="UP000467305">
    <property type="component" value="Unassembled WGS sequence"/>
</dbReference>
<dbReference type="Gene3D" id="1.20.120.520">
    <property type="entry name" value="nmb1532 protein domain like"/>
    <property type="match status" value="1"/>
</dbReference>
<dbReference type="EMBL" id="WAAU01000008">
    <property type="protein sequence ID" value="KAB1159535.1"/>
    <property type="molecule type" value="Genomic_DNA"/>
</dbReference>
<keyword evidence="7" id="KW-1185">Reference proteome</keyword>
<comment type="caution">
    <text evidence="6">The sequence shown here is derived from an EMBL/GenBank/DDBJ whole genome shotgun (WGS) entry which is preliminary data.</text>
</comment>
<protein>
    <submittedName>
        <fullName evidence="6">Iron-sulfur cluster repair di-iron protein</fullName>
    </submittedName>
</protein>
<dbReference type="Pfam" id="PF01814">
    <property type="entry name" value="Hemerythrin"/>
    <property type="match status" value="1"/>
</dbReference>
<accession>A0A7J5APL3</accession>
<dbReference type="AlphaFoldDB" id="A0A7J5APL3"/>
<keyword evidence="2" id="KW-0963">Cytoplasm</keyword>